<dbReference type="HAMAP" id="MF_00695">
    <property type="entry name" value="HflD_protein"/>
    <property type="match status" value="1"/>
</dbReference>
<keyword evidence="2 4" id="KW-0963">Cytoplasm</keyword>
<protein>
    <recommendedName>
        <fullName evidence="4">High frequency lysogenization protein HflD homolog</fullName>
    </recommendedName>
</protein>
<dbReference type="NCBIfam" id="NF001246">
    <property type="entry name" value="PRK00218.1-2"/>
    <property type="match status" value="1"/>
</dbReference>
<comment type="subcellular location">
    <subcellularLocation>
        <location evidence="4">Cytoplasm</location>
    </subcellularLocation>
    <subcellularLocation>
        <location evidence="4">Cell membrane</location>
        <topology evidence="4">Peripheral membrane protein</topology>
        <orientation evidence="4">Cytoplasmic side</orientation>
    </subcellularLocation>
</comment>
<dbReference type="AlphaFoldDB" id="A0A2S7UZB1"/>
<dbReference type="Gene3D" id="1.10.3890.10">
    <property type="entry name" value="HflD-like"/>
    <property type="match status" value="1"/>
</dbReference>
<dbReference type="InterPro" id="IPR007451">
    <property type="entry name" value="HflD"/>
</dbReference>
<keyword evidence="3 4" id="KW-0472">Membrane</keyword>
<dbReference type="GO" id="GO:0005737">
    <property type="term" value="C:cytoplasm"/>
    <property type="evidence" value="ECO:0007669"/>
    <property type="project" value="UniProtKB-SubCell"/>
</dbReference>
<evidence type="ECO:0000256" key="2">
    <source>
        <dbReference type="ARBA" id="ARBA00022490"/>
    </source>
</evidence>
<dbReference type="RefSeq" id="WP_181135889.1">
    <property type="nucleotide sequence ID" value="NZ_BMYG01000007.1"/>
</dbReference>
<evidence type="ECO:0000313" key="5">
    <source>
        <dbReference type="EMBL" id="PQJ55263.1"/>
    </source>
</evidence>
<comment type="caution">
    <text evidence="5">The sequence shown here is derived from an EMBL/GenBank/DDBJ whole genome shotgun (WGS) entry which is preliminary data.</text>
</comment>
<dbReference type="PANTHER" id="PTHR38100">
    <property type="entry name" value="HIGH FREQUENCY LYSOGENIZATION PROTEIN HFLD"/>
    <property type="match status" value="1"/>
</dbReference>
<sequence>MTSRRSQTIALAAMCQSALMIQQVSKGVILNKDSLLCLFNGITTTDPKSVLDVYGSVEVLADGAKLVQLQLSGNATKKDVEVTRYLAGIMSISKKLLKNGSALSALTDKLTDVQRRLGHFEIDDPSIIQNFAECYSEVLSPLSQKIQVIGNPALLQQKSVQHKVRALLLSGVRAAVLWRQMGGKRRDFIFNRKTVLQDVISFNQELTSIH</sequence>
<evidence type="ECO:0000256" key="1">
    <source>
        <dbReference type="ARBA" id="ARBA00022475"/>
    </source>
</evidence>
<dbReference type="GO" id="GO:0005886">
    <property type="term" value="C:plasma membrane"/>
    <property type="evidence" value="ECO:0007669"/>
    <property type="project" value="UniProtKB-SubCell"/>
</dbReference>
<keyword evidence="1 4" id="KW-1003">Cell membrane</keyword>
<evidence type="ECO:0000313" key="6">
    <source>
        <dbReference type="Proteomes" id="UP000239007"/>
    </source>
</evidence>
<gene>
    <name evidence="4" type="primary">hflD</name>
    <name evidence="5" type="ORF">BTO11_10810</name>
</gene>
<dbReference type="Proteomes" id="UP000239007">
    <property type="component" value="Unassembled WGS sequence"/>
</dbReference>
<proteinExistence type="inferred from homology"/>
<accession>A0A2S7UZB1</accession>
<dbReference type="Pfam" id="PF04356">
    <property type="entry name" value="DUF489"/>
    <property type="match status" value="1"/>
</dbReference>
<keyword evidence="6" id="KW-1185">Reference proteome</keyword>
<evidence type="ECO:0000256" key="3">
    <source>
        <dbReference type="ARBA" id="ARBA00023136"/>
    </source>
</evidence>
<reference evidence="5 6" key="1">
    <citation type="submission" date="2016-12" db="EMBL/GenBank/DDBJ databases">
        <title>Diversity of luminous bacteria.</title>
        <authorList>
            <person name="Yoshizawa S."/>
            <person name="Kogure K."/>
        </authorList>
    </citation>
    <scope>NUCLEOTIDE SEQUENCE [LARGE SCALE GENOMIC DNA]</scope>
    <source>
        <strain evidence="5 6">SA4-48</strain>
    </source>
</reference>
<dbReference type="SUPFAM" id="SSF101322">
    <property type="entry name" value="YcfC-like"/>
    <property type="match status" value="1"/>
</dbReference>
<dbReference type="EMBL" id="MSCH01000003">
    <property type="protein sequence ID" value="PQJ55263.1"/>
    <property type="molecule type" value="Genomic_DNA"/>
</dbReference>
<name>A0A2S7UZB1_9GAMM</name>
<organism evidence="5 6">
    <name type="scientific">Psychrosphaera saromensis</name>
    <dbReference type="NCBI Taxonomy" id="716813"/>
    <lineage>
        <taxon>Bacteria</taxon>
        <taxon>Pseudomonadati</taxon>
        <taxon>Pseudomonadota</taxon>
        <taxon>Gammaproteobacteria</taxon>
        <taxon>Alteromonadales</taxon>
        <taxon>Pseudoalteromonadaceae</taxon>
        <taxon>Psychrosphaera</taxon>
    </lineage>
</organism>
<comment type="similarity">
    <text evidence="4">Belongs to the HflD family.</text>
</comment>
<evidence type="ECO:0000256" key="4">
    <source>
        <dbReference type="HAMAP-Rule" id="MF_00695"/>
    </source>
</evidence>
<dbReference type="PANTHER" id="PTHR38100:SF1">
    <property type="entry name" value="HIGH FREQUENCY LYSOGENIZATION PROTEIN HFLD"/>
    <property type="match status" value="1"/>
</dbReference>
<dbReference type="InterPro" id="IPR035932">
    <property type="entry name" value="HflD-like_sf"/>
</dbReference>